<dbReference type="OMA" id="WGGKIAC"/>
<keyword evidence="3" id="KW-1185">Reference proteome</keyword>
<dbReference type="Proteomes" id="UP000038009">
    <property type="component" value="Unassembled WGS sequence"/>
</dbReference>
<evidence type="ECO:0000259" key="1">
    <source>
        <dbReference type="Pfam" id="PF01738"/>
    </source>
</evidence>
<dbReference type="EMBL" id="LJSK01000839">
    <property type="protein sequence ID" value="KPI82509.1"/>
    <property type="molecule type" value="Genomic_DNA"/>
</dbReference>
<accession>A0A0N0P241</accession>
<evidence type="ECO:0000313" key="3">
    <source>
        <dbReference type="Proteomes" id="UP000038009"/>
    </source>
</evidence>
<proteinExistence type="predicted"/>
<organism evidence="2 3">
    <name type="scientific">Leptomonas seymouri</name>
    <dbReference type="NCBI Taxonomy" id="5684"/>
    <lineage>
        <taxon>Eukaryota</taxon>
        <taxon>Discoba</taxon>
        <taxon>Euglenozoa</taxon>
        <taxon>Kinetoplastea</taxon>
        <taxon>Metakinetoplastina</taxon>
        <taxon>Trypanosomatida</taxon>
        <taxon>Trypanosomatidae</taxon>
        <taxon>Leishmaniinae</taxon>
        <taxon>Leptomonas</taxon>
    </lineage>
</organism>
<dbReference type="OrthoDB" id="2147163at2759"/>
<dbReference type="InterPro" id="IPR002925">
    <property type="entry name" value="Dienelactn_hydro"/>
</dbReference>
<protein>
    <recommendedName>
        <fullName evidence="1">Dienelactone hydrolase domain-containing protein</fullName>
    </recommendedName>
</protein>
<reference evidence="2 3" key="1">
    <citation type="journal article" date="2015" name="PLoS Pathog.">
        <title>Leptomonas seymouri: Adaptations to the Dixenous Life Cycle Analyzed by Genome Sequencing, Transcriptome Profiling and Co-infection with Leishmania donovani.</title>
        <authorList>
            <person name="Kraeva N."/>
            <person name="Butenko A."/>
            <person name="Hlavacova J."/>
            <person name="Kostygov A."/>
            <person name="Myskova J."/>
            <person name="Grybchuk D."/>
            <person name="Lestinova T."/>
            <person name="Votypka J."/>
            <person name="Volf P."/>
            <person name="Opperdoes F."/>
            <person name="Flegontov P."/>
            <person name="Lukes J."/>
            <person name="Yurchenko V."/>
        </authorList>
    </citation>
    <scope>NUCLEOTIDE SEQUENCE [LARGE SCALE GENOMIC DNA]</scope>
    <source>
        <strain evidence="2 3">ATCC 30220</strain>
    </source>
</reference>
<gene>
    <name evidence="2" type="ORF">ABL78_8481</name>
</gene>
<dbReference type="Gene3D" id="3.40.50.1820">
    <property type="entry name" value="alpha/beta hydrolase"/>
    <property type="match status" value="1"/>
</dbReference>
<evidence type="ECO:0000313" key="2">
    <source>
        <dbReference type="EMBL" id="KPI82509.1"/>
    </source>
</evidence>
<name>A0A0N0P241_LEPSE</name>
<dbReference type="InterPro" id="IPR029058">
    <property type="entry name" value="AB_hydrolase_fold"/>
</dbReference>
<dbReference type="AlphaFoldDB" id="A0A0N0P241"/>
<dbReference type="SUPFAM" id="SSF53474">
    <property type="entry name" value="alpha/beta-Hydrolases"/>
    <property type="match status" value="1"/>
</dbReference>
<dbReference type="Pfam" id="PF01738">
    <property type="entry name" value="DLH"/>
    <property type="match status" value="1"/>
</dbReference>
<dbReference type="VEuPathDB" id="TriTrypDB:Lsey_0841_0010"/>
<sequence>MASEHPNRCCPTDATAAKCVYHPTGDDFYIVGPLDSKVGVVIVSDIFGMLPNSRRMADVFAQQGYLAIMPDFFGKKAWDHDDWPTDFDSEKWKTFITWAGTFEVHRPRIDRAIQVLRKFGVEKVGAVGMCWGAALSFLTAADGSVDAVCTAHPSFFTAASVKAAKTPVLVMASKDEPNFDEVEAAVNAHPVEPHVYKRFGNLSHGFFGARYDPDTYTPEELKEVEEARQMAFDFFKKTLCAE</sequence>
<dbReference type="GO" id="GO:0016787">
    <property type="term" value="F:hydrolase activity"/>
    <property type="evidence" value="ECO:0007669"/>
    <property type="project" value="InterPro"/>
</dbReference>
<comment type="caution">
    <text evidence="2">The sequence shown here is derived from an EMBL/GenBank/DDBJ whole genome shotgun (WGS) entry which is preliminary data.</text>
</comment>
<feature type="domain" description="Dienelactone hydrolase" evidence="1">
    <location>
        <begin position="29"/>
        <end position="238"/>
    </location>
</feature>
<dbReference type="PANTHER" id="PTHR17630:SF44">
    <property type="entry name" value="PROTEIN AIM2"/>
    <property type="match status" value="1"/>
</dbReference>
<dbReference type="PANTHER" id="PTHR17630">
    <property type="entry name" value="DIENELACTONE HYDROLASE"/>
    <property type="match status" value="1"/>
</dbReference>